<accession>A0A0F9GPS9</accession>
<dbReference type="Pfam" id="PF14454">
    <property type="entry name" value="Prok_Ub"/>
    <property type="match status" value="1"/>
</dbReference>
<name>A0A0F9GPS9_9ZZZZ</name>
<sequence>MTRIFVYDNREFPDPDPKMSVEEVRQSMTNFFPELSNAETKQTKRKAKPPETGEDDIITFTKRVGTKGRSRAVGPLKAEEELRLHGIERCPECNCSTGSDTEYKDFSNKYIIVCAQCGYLWYMESLAEDEVKPKE</sequence>
<comment type="caution">
    <text evidence="1">The sequence shown here is derived from an EMBL/GenBank/DDBJ whole genome shotgun (WGS) entry which is preliminary data.</text>
</comment>
<dbReference type="EMBL" id="LAZR01017357">
    <property type="protein sequence ID" value="KKM00764.1"/>
    <property type="molecule type" value="Genomic_DNA"/>
</dbReference>
<proteinExistence type="predicted"/>
<dbReference type="AlphaFoldDB" id="A0A0F9GPS9"/>
<reference evidence="1" key="1">
    <citation type="journal article" date="2015" name="Nature">
        <title>Complex archaea that bridge the gap between prokaryotes and eukaryotes.</title>
        <authorList>
            <person name="Spang A."/>
            <person name="Saw J.H."/>
            <person name="Jorgensen S.L."/>
            <person name="Zaremba-Niedzwiedzka K."/>
            <person name="Martijn J."/>
            <person name="Lind A.E."/>
            <person name="van Eijk R."/>
            <person name="Schleper C."/>
            <person name="Guy L."/>
            <person name="Ettema T.J."/>
        </authorList>
    </citation>
    <scope>NUCLEOTIDE SEQUENCE</scope>
</reference>
<gene>
    <name evidence="1" type="ORF">LCGC14_1801210</name>
</gene>
<protein>
    <submittedName>
        <fullName evidence="1">Uncharacterized protein</fullName>
    </submittedName>
</protein>
<dbReference type="InterPro" id="IPR032866">
    <property type="entry name" value="Prok_Ub"/>
</dbReference>
<organism evidence="1">
    <name type="scientific">marine sediment metagenome</name>
    <dbReference type="NCBI Taxonomy" id="412755"/>
    <lineage>
        <taxon>unclassified sequences</taxon>
        <taxon>metagenomes</taxon>
        <taxon>ecological metagenomes</taxon>
    </lineage>
</organism>
<evidence type="ECO:0000313" key="1">
    <source>
        <dbReference type="EMBL" id="KKM00764.1"/>
    </source>
</evidence>